<accession>A0AAU7AWA9</accession>
<keyword evidence="1" id="KW-0472">Membrane</keyword>
<protein>
    <submittedName>
        <fullName evidence="2">Uncharacterized protein</fullName>
    </submittedName>
</protein>
<dbReference type="EMBL" id="CP114014">
    <property type="protein sequence ID" value="XAY06016.1"/>
    <property type="molecule type" value="Genomic_DNA"/>
</dbReference>
<dbReference type="AlphaFoldDB" id="A0AAU7AWA9"/>
<dbReference type="KEGG" id="parq:DSM112329_02877"/>
<evidence type="ECO:0000256" key="1">
    <source>
        <dbReference type="SAM" id="Phobius"/>
    </source>
</evidence>
<proteinExistence type="predicted"/>
<sequence>MVYGALTLASFVYFNSGSRGIDVCLENGYAGPGHLSWWQPGTECTGGEPQITEVYLNTTFVVVPAIVVFLALATWAIRLARDPRGTH</sequence>
<keyword evidence="1" id="KW-0812">Transmembrane</keyword>
<gene>
    <name evidence="2" type="ORF">DSM112329_02877</name>
</gene>
<reference evidence="2" key="1">
    <citation type="submission" date="2022-12" db="EMBL/GenBank/DDBJ databases">
        <title>Paraconexibacter alkalitolerans sp. nov. and Baekduia alba sp. nov., isolated from soil and emended description of the genera Paraconexibacter (Chun et al., 2020) and Baekduia (An et al., 2020).</title>
        <authorList>
            <person name="Vieira S."/>
            <person name="Huber K.J."/>
            <person name="Geppert A."/>
            <person name="Wolf J."/>
            <person name="Neumann-Schaal M."/>
            <person name="Muesken M."/>
            <person name="Overmann J."/>
        </authorList>
    </citation>
    <scope>NUCLEOTIDE SEQUENCE</scope>
    <source>
        <strain evidence="2">AEG42_29</strain>
    </source>
</reference>
<name>A0AAU7AWA9_9ACTN</name>
<organism evidence="2">
    <name type="scientific">Paraconexibacter sp. AEG42_29</name>
    <dbReference type="NCBI Taxonomy" id="2997339"/>
    <lineage>
        <taxon>Bacteria</taxon>
        <taxon>Bacillati</taxon>
        <taxon>Actinomycetota</taxon>
        <taxon>Thermoleophilia</taxon>
        <taxon>Solirubrobacterales</taxon>
        <taxon>Paraconexibacteraceae</taxon>
        <taxon>Paraconexibacter</taxon>
    </lineage>
</organism>
<feature type="transmembrane region" description="Helical" evidence="1">
    <location>
        <begin position="55"/>
        <end position="77"/>
    </location>
</feature>
<keyword evidence="1" id="KW-1133">Transmembrane helix</keyword>
<evidence type="ECO:0000313" key="2">
    <source>
        <dbReference type="EMBL" id="XAY06016.1"/>
    </source>
</evidence>